<dbReference type="EMBL" id="JABUFE010000001">
    <property type="protein sequence ID" value="NSX53506.1"/>
    <property type="molecule type" value="Genomic_DNA"/>
</dbReference>
<feature type="signal peptide" evidence="3">
    <location>
        <begin position="1"/>
        <end position="23"/>
    </location>
</feature>
<feature type="chain" id="PRO_5045539740" evidence="3">
    <location>
        <begin position="24"/>
        <end position="431"/>
    </location>
</feature>
<evidence type="ECO:0000313" key="5">
    <source>
        <dbReference type="EMBL" id="NSX53506.1"/>
    </source>
</evidence>
<dbReference type="CDD" id="cd06334">
    <property type="entry name" value="PBP1_ABC_ligand_binding-like"/>
    <property type="match status" value="1"/>
</dbReference>
<dbReference type="PANTHER" id="PTHR47235:SF1">
    <property type="entry name" value="BLR6548 PROTEIN"/>
    <property type="match status" value="1"/>
</dbReference>
<dbReference type="InterPro" id="IPR028081">
    <property type="entry name" value="Leu-bd"/>
</dbReference>
<keyword evidence="6" id="KW-1185">Reference proteome</keyword>
<protein>
    <submittedName>
        <fullName evidence="5">ABC transporter substrate-binding protein</fullName>
    </submittedName>
</protein>
<evidence type="ECO:0000256" key="3">
    <source>
        <dbReference type="SAM" id="SignalP"/>
    </source>
</evidence>
<dbReference type="Pfam" id="PF13458">
    <property type="entry name" value="Peripla_BP_6"/>
    <property type="match status" value="1"/>
</dbReference>
<gene>
    <name evidence="5" type="ORF">HRQ87_01675</name>
</gene>
<comment type="caution">
    <text evidence="5">The sequence shown here is derived from an EMBL/GenBank/DDBJ whole genome shotgun (WGS) entry which is preliminary data.</text>
</comment>
<dbReference type="PANTHER" id="PTHR47235">
    <property type="entry name" value="BLR6548 PROTEIN"/>
    <property type="match status" value="1"/>
</dbReference>
<dbReference type="InterPro" id="IPR028082">
    <property type="entry name" value="Peripla_BP_I"/>
</dbReference>
<comment type="similarity">
    <text evidence="1">Belongs to the leucine-binding protein family.</text>
</comment>
<dbReference type="Proteomes" id="UP000777935">
    <property type="component" value="Unassembled WGS sequence"/>
</dbReference>
<reference evidence="5 6" key="1">
    <citation type="submission" date="2020-06" db="EMBL/GenBank/DDBJ databases">
        <title>Sulfitobacter algicola sp. nov., isolated from green algae.</title>
        <authorList>
            <person name="Wang C."/>
        </authorList>
    </citation>
    <scope>NUCLEOTIDE SEQUENCE [LARGE SCALE GENOMIC DNA]</scope>
    <source>
        <strain evidence="5 6">1151</strain>
    </source>
</reference>
<evidence type="ECO:0000313" key="6">
    <source>
        <dbReference type="Proteomes" id="UP000777935"/>
    </source>
</evidence>
<sequence>MRRICWRLAALCLGLVMSGSVVMADLVIPSLTYRTGPYGGSGVPYSDGFTDYLTLLNERDGGINGQRIEVVECEYGYNTDKGLECFEETYAKGALVYHPMSTGLTYKLIPIVHERGVPLHTMGYGLTAAADGGMFPYTFNFPAHYWHAASAQIRHLKEISGGSLQGKKIVHMYHNSGYGKEPIPTLEKLALREGFELKLAPIDHPGENQDAAWEEMKAYQPDFILLWGWGIMNEVALKKAVNMGMPLDRVIGVWWSANESDIKPLRQYGEGYKAVTFHAVGTSFKIFNDMNMLVYQTGKARGDLNNIGDVLYNRGVMAAMFATEAIRLAMEIHDTTDVTRSMVRDGFEQLKMDEAKFEELGMEGFIPGVEISCANHAGEGLVSVKQWDSFTRRWVQLTDYYQPDAALIDPQVAAASEAFASSVGMNRKGCS</sequence>
<evidence type="ECO:0000256" key="1">
    <source>
        <dbReference type="ARBA" id="ARBA00010062"/>
    </source>
</evidence>
<dbReference type="Gene3D" id="3.40.50.2300">
    <property type="match status" value="2"/>
</dbReference>
<accession>A0ABX2IKV7</accession>
<dbReference type="SUPFAM" id="SSF53822">
    <property type="entry name" value="Periplasmic binding protein-like I"/>
    <property type="match status" value="1"/>
</dbReference>
<feature type="domain" description="Leucine-binding protein" evidence="4">
    <location>
        <begin position="28"/>
        <end position="380"/>
    </location>
</feature>
<evidence type="ECO:0000256" key="2">
    <source>
        <dbReference type="ARBA" id="ARBA00022729"/>
    </source>
</evidence>
<name>A0ABX2IKV7_9RHOB</name>
<evidence type="ECO:0000259" key="4">
    <source>
        <dbReference type="Pfam" id="PF13458"/>
    </source>
</evidence>
<organism evidence="5 6">
    <name type="scientific">Parasulfitobacter algicola</name>
    <dbReference type="NCBI Taxonomy" id="2614809"/>
    <lineage>
        <taxon>Bacteria</taxon>
        <taxon>Pseudomonadati</taxon>
        <taxon>Pseudomonadota</taxon>
        <taxon>Alphaproteobacteria</taxon>
        <taxon>Rhodobacterales</taxon>
        <taxon>Roseobacteraceae</taxon>
        <taxon>Parasulfitobacter</taxon>
    </lineage>
</organism>
<keyword evidence="2 3" id="KW-0732">Signal</keyword>
<proteinExistence type="inferred from homology"/>